<comment type="cofactor">
    <cofactor evidence="1">
        <name>FAD</name>
        <dbReference type="ChEBI" id="CHEBI:57692"/>
    </cofactor>
</comment>
<evidence type="ECO:0000313" key="6">
    <source>
        <dbReference type="Proteomes" id="UP001196509"/>
    </source>
</evidence>
<feature type="domain" description="FAD-binding" evidence="4">
    <location>
        <begin position="8"/>
        <end position="345"/>
    </location>
</feature>
<dbReference type="InterPro" id="IPR002938">
    <property type="entry name" value="FAD-bd"/>
</dbReference>
<dbReference type="Gene3D" id="3.40.30.120">
    <property type="match status" value="1"/>
</dbReference>
<evidence type="ECO:0000259" key="4">
    <source>
        <dbReference type="Pfam" id="PF01494"/>
    </source>
</evidence>
<evidence type="ECO:0000256" key="3">
    <source>
        <dbReference type="ARBA" id="ARBA00022827"/>
    </source>
</evidence>
<keyword evidence="3" id="KW-0274">FAD</keyword>
<proteinExistence type="predicted"/>
<evidence type="ECO:0000256" key="2">
    <source>
        <dbReference type="ARBA" id="ARBA00022630"/>
    </source>
</evidence>
<dbReference type="SUPFAM" id="SSF51905">
    <property type="entry name" value="FAD/NAD(P)-binding domain"/>
    <property type="match status" value="1"/>
</dbReference>
<keyword evidence="5" id="KW-0560">Oxidoreductase</keyword>
<evidence type="ECO:0000313" key="5">
    <source>
        <dbReference type="EMBL" id="MBW8638464.1"/>
    </source>
</evidence>
<protein>
    <submittedName>
        <fullName evidence="5">FAD-dependent monooxygenase</fullName>
    </submittedName>
</protein>
<dbReference type="AlphaFoldDB" id="A0AAE2ZKG5"/>
<comment type="caution">
    <text evidence="5">The sequence shown here is derived from an EMBL/GenBank/DDBJ whole genome shotgun (WGS) entry which is preliminary data.</text>
</comment>
<name>A0AAE2ZKG5_9HYPH</name>
<dbReference type="InterPro" id="IPR036188">
    <property type="entry name" value="FAD/NAD-bd_sf"/>
</dbReference>
<dbReference type="GO" id="GO:0016709">
    <property type="term" value="F:oxidoreductase activity, acting on paired donors, with incorporation or reduction of molecular oxygen, NAD(P)H as one donor, and incorporation of one atom of oxygen"/>
    <property type="evidence" value="ECO:0007669"/>
    <property type="project" value="UniProtKB-ARBA"/>
</dbReference>
<dbReference type="GO" id="GO:0071949">
    <property type="term" value="F:FAD binding"/>
    <property type="evidence" value="ECO:0007669"/>
    <property type="project" value="InterPro"/>
</dbReference>
<organism evidence="5 6">
    <name type="scientific">Flavimaribacter sediminis</name>
    <dbReference type="NCBI Taxonomy" id="2865987"/>
    <lineage>
        <taxon>Bacteria</taxon>
        <taxon>Pseudomonadati</taxon>
        <taxon>Pseudomonadota</taxon>
        <taxon>Alphaproteobacteria</taxon>
        <taxon>Hyphomicrobiales</taxon>
        <taxon>Rhizobiaceae</taxon>
        <taxon>Flavimaribacter</taxon>
    </lineage>
</organism>
<dbReference type="Pfam" id="PF21274">
    <property type="entry name" value="Rng_hyd_C"/>
    <property type="match status" value="1"/>
</dbReference>
<dbReference type="PANTHER" id="PTHR43004:SF19">
    <property type="entry name" value="BINDING MONOOXYGENASE, PUTATIVE (JCVI)-RELATED"/>
    <property type="match status" value="1"/>
</dbReference>
<keyword evidence="2" id="KW-0285">Flavoprotein</keyword>
<keyword evidence="6" id="KW-1185">Reference proteome</keyword>
<dbReference type="PRINTS" id="PR00420">
    <property type="entry name" value="RNGMNOXGNASE"/>
</dbReference>
<dbReference type="EMBL" id="JAICBX010000002">
    <property type="protein sequence ID" value="MBW8638464.1"/>
    <property type="molecule type" value="Genomic_DNA"/>
</dbReference>
<dbReference type="PANTHER" id="PTHR43004">
    <property type="entry name" value="TRK SYSTEM POTASSIUM UPTAKE PROTEIN"/>
    <property type="match status" value="1"/>
</dbReference>
<dbReference type="InterPro" id="IPR050641">
    <property type="entry name" value="RIFMO-like"/>
</dbReference>
<dbReference type="Gene3D" id="3.50.50.60">
    <property type="entry name" value="FAD/NAD(P)-binding domain"/>
    <property type="match status" value="1"/>
</dbReference>
<dbReference type="RefSeq" id="WP_220229083.1">
    <property type="nucleotide sequence ID" value="NZ_JAICBX010000002.1"/>
</dbReference>
<gene>
    <name evidence="5" type="ORF">K1W69_14805</name>
</gene>
<evidence type="ECO:0000256" key="1">
    <source>
        <dbReference type="ARBA" id="ARBA00001974"/>
    </source>
</evidence>
<dbReference type="Proteomes" id="UP001196509">
    <property type="component" value="Unassembled WGS sequence"/>
</dbReference>
<dbReference type="Pfam" id="PF01494">
    <property type="entry name" value="FAD_binding_3"/>
    <property type="match status" value="1"/>
</dbReference>
<reference evidence="5" key="1">
    <citation type="submission" date="2021-08" db="EMBL/GenBank/DDBJ databases">
        <title>Hoeflea bacterium WL0058 sp. nov., isolated from the sediment.</title>
        <authorList>
            <person name="Wang L."/>
            <person name="Zhang D."/>
        </authorList>
    </citation>
    <scope>NUCLEOTIDE SEQUENCE</scope>
    <source>
        <strain evidence="5">WL0058</strain>
    </source>
</reference>
<accession>A0AAE2ZKG5</accession>
<keyword evidence="5" id="KW-0503">Monooxygenase</keyword>
<dbReference type="Gene3D" id="3.30.70.2450">
    <property type="match status" value="1"/>
</dbReference>
<sequence length="510" mass="55602">MNRQQYDADIVVVGAGPSGLVCAYEAVLAGARVVNLEKRSGPTWSRAGTLYPRVLEIFRSRGVAQRLLDRAFEIQGDPISRFGVWGGMQPLNYTALDTPYPYVVMMPQIETEKVLGECLAEIGGDVRLQHEVTGLTQDADGVTVDFIDGDGVSGSLRARYVVGADGRQSSVRNILGVAFPGHEAQRIAVNVDANIELPFDHPTNSFFNDIGWGMAYPLRKGLTRFVVIDKKTMDDGRPTPPDADAALEMLRRVHGTDYGITSIHQITQFGDATYCAERLRVGWAFLVGESVRVHYPASGIGMQFCIQDAFNLGWKLGKVATGQSPAALLDSFEEERLPEIHRMLDMIRQQTALQFRFDEEANALKTYFRDKLLPLPDVNRMLCEDLSGLSARYASSGVESAVSGLRMPPIPVAGEYETALDLSTQGQFVLLDLTGADVSRMTSPHPQIALAGTIGPADHPALAGLGCVFLRPDGHVAWTSSEGLGSFDVEMLDGWLLPEDASRTAVARRS</sequence>